<dbReference type="PROSITE" id="PS51186">
    <property type="entry name" value="GNAT"/>
    <property type="match status" value="1"/>
</dbReference>
<evidence type="ECO:0000259" key="1">
    <source>
        <dbReference type="PROSITE" id="PS51186"/>
    </source>
</evidence>
<dbReference type="EMBL" id="BAAAZR010000039">
    <property type="protein sequence ID" value="GAA3836929.1"/>
    <property type="molecule type" value="Genomic_DNA"/>
</dbReference>
<evidence type="ECO:0000313" key="3">
    <source>
        <dbReference type="Proteomes" id="UP001500888"/>
    </source>
</evidence>
<dbReference type="SUPFAM" id="SSF55729">
    <property type="entry name" value="Acyl-CoA N-acyltransferases (Nat)"/>
    <property type="match status" value="1"/>
</dbReference>
<organism evidence="2 3">
    <name type="scientific">Sphaerisporangium flaviroseum</name>
    <dbReference type="NCBI Taxonomy" id="509199"/>
    <lineage>
        <taxon>Bacteria</taxon>
        <taxon>Bacillati</taxon>
        <taxon>Actinomycetota</taxon>
        <taxon>Actinomycetes</taxon>
        <taxon>Streptosporangiales</taxon>
        <taxon>Streptosporangiaceae</taxon>
        <taxon>Sphaerisporangium</taxon>
    </lineage>
</organism>
<keyword evidence="3" id="KW-1185">Reference proteome</keyword>
<gene>
    <name evidence="2" type="ORF">GCM10022226_68640</name>
</gene>
<feature type="domain" description="N-acetyltransferase" evidence="1">
    <location>
        <begin position="95"/>
        <end position="240"/>
    </location>
</feature>
<comment type="caution">
    <text evidence="2">The sequence shown here is derived from an EMBL/GenBank/DDBJ whole genome shotgun (WGS) entry which is preliminary data.</text>
</comment>
<dbReference type="InterPro" id="IPR000182">
    <property type="entry name" value="GNAT_dom"/>
</dbReference>
<proteinExistence type="predicted"/>
<evidence type="ECO:0000313" key="2">
    <source>
        <dbReference type="EMBL" id="GAA3836929.1"/>
    </source>
</evidence>
<dbReference type="InterPro" id="IPR016181">
    <property type="entry name" value="Acyl_CoA_acyltransferase"/>
</dbReference>
<dbReference type="Proteomes" id="UP001500888">
    <property type="component" value="Unassembled WGS sequence"/>
</dbReference>
<accession>A0ABP7J7U9</accession>
<name>A0ABP7J7U9_9ACTN</name>
<protein>
    <recommendedName>
        <fullName evidence="1">N-acetyltransferase domain-containing protein</fullName>
    </recommendedName>
</protein>
<dbReference type="Gene3D" id="3.40.630.30">
    <property type="match status" value="1"/>
</dbReference>
<sequence>MREIREILTDEHGVPVISYVRGTRDGRPWAHMVEVIGPRPSEVLAAQLPGWFVSAPEELCRELVGHGARTVRHAYVLRYDLRERENPPVQAPEGFRFVPCDREPKDVLPAWRAAFPPEHPDHYTRSDEEILQEELIPLFEGRLIGPVLPCASLVVDSDDRVVAGMVVNDWDGIAWIANGFRHPLDAPRGTGAALLRHVGWKADRDGLETLTGTVSHGNPALSTWKRLGFTVQETTMTVLL</sequence>
<reference evidence="3" key="1">
    <citation type="journal article" date="2019" name="Int. J. Syst. Evol. Microbiol.">
        <title>The Global Catalogue of Microorganisms (GCM) 10K type strain sequencing project: providing services to taxonomists for standard genome sequencing and annotation.</title>
        <authorList>
            <consortium name="The Broad Institute Genomics Platform"/>
            <consortium name="The Broad Institute Genome Sequencing Center for Infectious Disease"/>
            <person name="Wu L."/>
            <person name="Ma J."/>
        </authorList>
    </citation>
    <scope>NUCLEOTIDE SEQUENCE [LARGE SCALE GENOMIC DNA]</scope>
    <source>
        <strain evidence="3">JCM 16908</strain>
    </source>
</reference>